<comment type="subcellular location">
    <subcellularLocation>
        <location evidence="1">Cell membrane</location>
        <topology evidence="1">Multi-pass membrane protein</topology>
    </subcellularLocation>
</comment>
<feature type="transmembrane region" description="Helical" evidence="7">
    <location>
        <begin position="254"/>
        <end position="273"/>
    </location>
</feature>
<proteinExistence type="predicted"/>
<keyword evidence="2" id="KW-0813">Transport</keyword>
<feature type="transmembrane region" description="Helical" evidence="7">
    <location>
        <begin position="45"/>
        <end position="67"/>
    </location>
</feature>
<evidence type="ECO:0000256" key="5">
    <source>
        <dbReference type="ARBA" id="ARBA00022989"/>
    </source>
</evidence>
<dbReference type="PANTHER" id="PTHR23517:SF2">
    <property type="entry name" value="MULTIDRUG RESISTANCE PROTEIN MDTH"/>
    <property type="match status" value="1"/>
</dbReference>
<dbReference type="InterPro" id="IPR036259">
    <property type="entry name" value="MFS_trans_sf"/>
</dbReference>
<feature type="transmembrane region" description="Helical" evidence="7">
    <location>
        <begin position="74"/>
        <end position="93"/>
    </location>
</feature>
<feature type="transmembrane region" description="Helical" evidence="7">
    <location>
        <begin position="349"/>
        <end position="372"/>
    </location>
</feature>
<evidence type="ECO:0000256" key="3">
    <source>
        <dbReference type="ARBA" id="ARBA00022475"/>
    </source>
</evidence>
<dbReference type="AlphaFoldDB" id="A0A3N0GWN3"/>
<evidence type="ECO:0000313" key="9">
    <source>
        <dbReference type="EMBL" id="RNM16616.1"/>
    </source>
</evidence>
<keyword evidence="3" id="KW-1003">Cell membrane</keyword>
<keyword evidence="6 7" id="KW-0472">Membrane</keyword>
<name>A0A3N0GWN3_9ACTN</name>
<feature type="transmembrane region" description="Helical" evidence="7">
    <location>
        <begin position="99"/>
        <end position="122"/>
    </location>
</feature>
<keyword evidence="5 7" id="KW-1133">Transmembrane helix</keyword>
<dbReference type="InterPro" id="IPR020846">
    <property type="entry name" value="MFS_dom"/>
</dbReference>
<dbReference type="PROSITE" id="PS50850">
    <property type="entry name" value="MFS"/>
    <property type="match status" value="1"/>
</dbReference>
<dbReference type="Pfam" id="PF07690">
    <property type="entry name" value="MFS_1"/>
    <property type="match status" value="1"/>
</dbReference>
<evidence type="ECO:0000256" key="6">
    <source>
        <dbReference type="ARBA" id="ARBA00023136"/>
    </source>
</evidence>
<evidence type="ECO:0000259" key="8">
    <source>
        <dbReference type="PROSITE" id="PS50850"/>
    </source>
</evidence>
<comment type="caution">
    <text evidence="9">The sequence shown here is derived from an EMBL/GenBank/DDBJ whole genome shotgun (WGS) entry which is preliminary data.</text>
</comment>
<dbReference type="GO" id="GO:0005886">
    <property type="term" value="C:plasma membrane"/>
    <property type="evidence" value="ECO:0007669"/>
    <property type="project" value="UniProtKB-SubCell"/>
</dbReference>
<gene>
    <name evidence="9" type="ORF">EFL26_03525</name>
</gene>
<dbReference type="EMBL" id="RJSF01000007">
    <property type="protein sequence ID" value="RNM16616.1"/>
    <property type="molecule type" value="Genomic_DNA"/>
</dbReference>
<dbReference type="InterPro" id="IPR011701">
    <property type="entry name" value="MFS"/>
</dbReference>
<feature type="transmembrane region" description="Helical" evidence="7">
    <location>
        <begin position="285"/>
        <end position="305"/>
    </location>
</feature>
<feature type="transmembrane region" description="Helical" evidence="7">
    <location>
        <begin position="134"/>
        <end position="156"/>
    </location>
</feature>
<evidence type="ECO:0000313" key="10">
    <source>
        <dbReference type="Proteomes" id="UP000279994"/>
    </source>
</evidence>
<keyword evidence="4 7" id="KW-0812">Transmembrane</keyword>
<dbReference type="PRINTS" id="PR01035">
    <property type="entry name" value="TCRTETA"/>
</dbReference>
<dbReference type="InterPro" id="IPR050171">
    <property type="entry name" value="MFS_Transporters"/>
</dbReference>
<feature type="domain" description="Major facilitator superfamily (MFS) profile" evidence="8">
    <location>
        <begin position="1"/>
        <end position="404"/>
    </location>
</feature>
<dbReference type="Proteomes" id="UP000279994">
    <property type="component" value="Unassembled WGS sequence"/>
</dbReference>
<dbReference type="PANTHER" id="PTHR23517">
    <property type="entry name" value="RESISTANCE PROTEIN MDTM, PUTATIVE-RELATED-RELATED"/>
    <property type="match status" value="1"/>
</dbReference>
<feature type="transmembrane region" description="Helical" evidence="7">
    <location>
        <begin position="168"/>
        <end position="188"/>
    </location>
</feature>
<protein>
    <submittedName>
        <fullName evidence="9">MFS transporter</fullName>
    </submittedName>
</protein>
<evidence type="ECO:0000256" key="1">
    <source>
        <dbReference type="ARBA" id="ARBA00004651"/>
    </source>
</evidence>
<feature type="transmembrane region" description="Helical" evidence="7">
    <location>
        <begin position="12"/>
        <end position="33"/>
    </location>
</feature>
<accession>A0A3N0GWN3</accession>
<sequence>MWLEAGTPARVALPAVAIDCIGTGLVLPFYVVYFRDVRHIPVTHIGFLVALPFVLSAIASGPVGSVVDRIGVRTVLVLSMLSLAGAQILMSAAETELAIAVALAVLGLGFVGQAVALMTFLGSVLPSSLRQRYFGLRFATMNLGMAFGGVVSGLFVSLGRPSSFSQVFLGDSASYLIALAIFLAAIGLHRPVIEPVADDGDDGPPVRGYGVVLRDPVTIPLVGLALLIGVVGYTQLNVGFPAFARSVGATPRTLGVAFAANGVVIVLAQLAVVSRLGGVRRTRALALVAALWFVVWGLVGLTQVVGSGTAIAVMLVGSSAIFALGETLLQPTLPAITNDVATDEVRGRYNALVAGAEQASFVLGSVIAGLLIGQGARTAYVVLLCGGCLGVALLATRVLERRLDPVANGLRPALVVQPVDPSPEADGTALPRV</sequence>
<evidence type="ECO:0000256" key="2">
    <source>
        <dbReference type="ARBA" id="ARBA00022448"/>
    </source>
</evidence>
<feature type="transmembrane region" description="Helical" evidence="7">
    <location>
        <begin position="378"/>
        <end position="395"/>
    </location>
</feature>
<evidence type="ECO:0000256" key="7">
    <source>
        <dbReference type="SAM" id="Phobius"/>
    </source>
</evidence>
<evidence type="ECO:0000256" key="4">
    <source>
        <dbReference type="ARBA" id="ARBA00022692"/>
    </source>
</evidence>
<dbReference type="OrthoDB" id="5379144at2"/>
<dbReference type="Gene3D" id="1.20.1250.20">
    <property type="entry name" value="MFS general substrate transporter like domains"/>
    <property type="match status" value="1"/>
</dbReference>
<reference evidence="9 10" key="1">
    <citation type="submission" date="2018-11" db="EMBL/GenBank/DDBJ databases">
        <authorList>
            <person name="Li F."/>
        </authorList>
    </citation>
    <scope>NUCLEOTIDE SEQUENCE [LARGE SCALE GENOMIC DNA]</scope>
    <source>
        <strain evidence="9 10">Gsoil 818</strain>
    </source>
</reference>
<dbReference type="InterPro" id="IPR001958">
    <property type="entry name" value="Tet-R_TetA/multi-R_MdtG-like"/>
</dbReference>
<feature type="transmembrane region" description="Helical" evidence="7">
    <location>
        <begin position="217"/>
        <end position="234"/>
    </location>
</feature>
<keyword evidence="10" id="KW-1185">Reference proteome</keyword>
<dbReference type="SUPFAM" id="SSF103473">
    <property type="entry name" value="MFS general substrate transporter"/>
    <property type="match status" value="1"/>
</dbReference>
<feature type="transmembrane region" description="Helical" evidence="7">
    <location>
        <begin position="311"/>
        <end position="329"/>
    </location>
</feature>
<dbReference type="GO" id="GO:0022857">
    <property type="term" value="F:transmembrane transporter activity"/>
    <property type="evidence" value="ECO:0007669"/>
    <property type="project" value="InterPro"/>
</dbReference>
<organism evidence="9 10">
    <name type="scientific">Nocardioides pocheonensis</name>
    <dbReference type="NCBI Taxonomy" id="661485"/>
    <lineage>
        <taxon>Bacteria</taxon>
        <taxon>Bacillati</taxon>
        <taxon>Actinomycetota</taxon>
        <taxon>Actinomycetes</taxon>
        <taxon>Propionibacteriales</taxon>
        <taxon>Nocardioidaceae</taxon>
        <taxon>Nocardioides</taxon>
    </lineage>
</organism>